<dbReference type="InterPro" id="IPR002104">
    <property type="entry name" value="Integrase_catalytic"/>
</dbReference>
<evidence type="ECO:0000313" key="4">
    <source>
        <dbReference type="Proteomes" id="UP000632498"/>
    </source>
</evidence>
<comment type="caution">
    <text evidence="3">The sequence shown here is derived from an EMBL/GenBank/DDBJ whole genome shotgun (WGS) entry which is preliminary data.</text>
</comment>
<dbReference type="PROSITE" id="PS51898">
    <property type="entry name" value="TYR_RECOMBINASE"/>
    <property type="match status" value="1"/>
</dbReference>
<dbReference type="GO" id="GO:0015074">
    <property type="term" value="P:DNA integration"/>
    <property type="evidence" value="ECO:0007669"/>
    <property type="project" value="InterPro"/>
</dbReference>
<dbReference type="EMBL" id="BMHV01000012">
    <property type="protein sequence ID" value="GGF65781.1"/>
    <property type="molecule type" value="Genomic_DNA"/>
</dbReference>
<dbReference type="GO" id="GO:0003677">
    <property type="term" value="F:DNA binding"/>
    <property type="evidence" value="ECO:0007669"/>
    <property type="project" value="InterPro"/>
</dbReference>
<dbReference type="AlphaFoldDB" id="A0A917FAV8"/>
<dbReference type="Proteomes" id="UP000632498">
    <property type="component" value="Unassembled WGS sequence"/>
</dbReference>
<protein>
    <recommendedName>
        <fullName evidence="2">Tyr recombinase domain-containing protein</fullName>
    </recommendedName>
</protein>
<reference evidence="3" key="1">
    <citation type="journal article" date="2014" name="Int. J. Syst. Evol. Microbiol.">
        <title>Complete genome sequence of Corynebacterium casei LMG S-19264T (=DSM 44701T), isolated from a smear-ripened cheese.</title>
        <authorList>
            <consortium name="US DOE Joint Genome Institute (JGI-PGF)"/>
            <person name="Walter F."/>
            <person name="Albersmeier A."/>
            <person name="Kalinowski J."/>
            <person name="Ruckert C."/>
        </authorList>
    </citation>
    <scope>NUCLEOTIDE SEQUENCE</scope>
    <source>
        <strain evidence="3">CGMCC 1.15254</strain>
    </source>
</reference>
<dbReference type="Pfam" id="PF00589">
    <property type="entry name" value="Phage_integrase"/>
    <property type="match status" value="1"/>
</dbReference>
<dbReference type="GO" id="GO:0006310">
    <property type="term" value="P:DNA recombination"/>
    <property type="evidence" value="ECO:0007669"/>
    <property type="project" value="UniProtKB-KW"/>
</dbReference>
<dbReference type="SUPFAM" id="SSF56349">
    <property type="entry name" value="DNA breaking-rejoining enzymes"/>
    <property type="match status" value="1"/>
</dbReference>
<evidence type="ECO:0000259" key="2">
    <source>
        <dbReference type="PROSITE" id="PS51898"/>
    </source>
</evidence>
<organism evidence="3 4">
    <name type="scientific">Terasakiella brassicae</name>
    <dbReference type="NCBI Taxonomy" id="1634917"/>
    <lineage>
        <taxon>Bacteria</taxon>
        <taxon>Pseudomonadati</taxon>
        <taxon>Pseudomonadota</taxon>
        <taxon>Alphaproteobacteria</taxon>
        <taxon>Rhodospirillales</taxon>
        <taxon>Terasakiellaceae</taxon>
        <taxon>Terasakiella</taxon>
    </lineage>
</organism>
<dbReference type="InterPro" id="IPR013762">
    <property type="entry name" value="Integrase-like_cat_sf"/>
</dbReference>
<feature type="domain" description="Tyr recombinase" evidence="2">
    <location>
        <begin position="1"/>
        <end position="136"/>
    </location>
</feature>
<evidence type="ECO:0000313" key="3">
    <source>
        <dbReference type="EMBL" id="GGF65781.1"/>
    </source>
</evidence>
<dbReference type="InterPro" id="IPR011010">
    <property type="entry name" value="DNA_brk_join_enz"/>
</dbReference>
<evidence type="ECO:0000256" key="1">
    <source>
        <dbReference type="ARBA" id="ARBA00023172"/>
    </source>
</evidence>
<proteinExistence type="predicted"/>
<dbReference type="Gene3D" id="1.10.443.10">
    <property type="entry name" value="Intergrase catalytic core"/>
    <property type="match status" value="1"/>
</dbReference>
<name>A0A917FAV8_9PROT</name>
<keyword evidence="4" id="KW-1185">Reference proteome</keyword>
<keyword evidence="1" id="KW-0233">DNA recombination</keyword>
<dbReference type="CDD" id="cd00397">
    <property type="entry name" value="DNA_BRE_C"/>
    <property type="match status" value="1"/>
</dbReference>
<reference evidence="3" key="2">
    <citation type="submission" date="2020-09" db="EMBL/GenBank/DDBJ databases">
        <authorList>
            <person name="Sun Q."/>
            <person name="Zhou Y."/>
        </authorList>
    </citation>
    <scope>NUCLEOTIDE SEQUENCE</scope>
    <source>
        <strain evidence="3">CGMCC 1.15254</strain>
    </source>
</reference>
<sequence length="138" mass="15148">MDANAQVGDVIALEDRIAKKSSGRTVPLNRDLRSALVALADQCKPFPKDFVIQSERGGPMSANTVAHWFRRQYSKLGYIGCSSHSGRRTFITRAAQRIGNVGGSIRDVQELAGHKSLQMTALYIEGNTEAKKKIVNTM</sequence>
<accession>A0A917FAV8</accession>
<gene>
    <name evidence="3" type="ORF">GCM10011332_19850</name>
</gene>